<dbReference type="InterPro" id="IPR037233">
    <property type="entry name" value="CcmK-like_sf"/>
</dbReference>
<gene>
    <name evidence="6" type="ORF">ENT17_09990</name>
</gene>
<evidence type="ECO:0000256" key="4">
    <source>
        <dbReference type="SAM" id="MobiDB-lite"/>
    </source>
</evidence>
<evidence type="ECO:0000256" key="3">
    <source>
        <dbReference type="PROSITE-ProRule" id="PRU01278"/>
    </source>
</evidence>
<dbReference type="PROSITE" id="PS51930">
    <property type="entry name" value="BMC_2"/>
    <property type="match status" value="1"/>
</dbReference>
<reference evidence="6" key="1">
    <citation type="journal article" date="2020" name="mSystems">
        <title>Genome- and Community-Level Interaction Insights into Carbon Utilization and Element Cycling Functions of Hydrothermarchaeota in Hydrothermal Sediment.</title>
        <authorList>
            <person name="Zhou Z."/>
            <person name="Liu Y."/>
            <person name="Xu W."/>
            <person name="Pan J."/>
            <person name="Luo Z.H."/>
            <person name="Li M."/>
        </authorList>
    </citation>
    <scope>NUCLEOTIDE SEQUENCE [LARGE SCALE GENOMIC DNA]</scope>
    <source>
        <strain evidence="6">SpSt-556</strain>
    </source>
</reference>
<dbReference type="EMBL" id="DSXR01000097">
    <property type="protein sequence ID" value="HGS87936.1"/>
    <property type="molecule type" value="Genomic_DNA"/>
</dbReference>
<dbReference type="InterPro" id="IPR050575">
    <property type="entry name" value="BMC_shell"/>
</dbReference>
<dbReference type="InterPro" id="IPR000249">
    <property type="entry name" value="BMC_dom"/>
</dbReference>
<dbReference type="AlphaFoldDB" id="A0A7C4L045"/>
<sequence length="198" mass="20621">MNKALGLIETIGLVAAIEAADAAVKAANVVLLGYDSARAGKITIKLAGDVGAVQAAVAAGVAAASRVGTVFGSLVIPRPHEEIDPLIRQTFHGPVAPKTRPPTSRQPMKEIEQAAPEKEIPAQEIPSSAEETAEPTHPEAEIEDTATQESGEPLQPPKRCIAITKTGTPCKLPARPGSDYCVFHQKLAGKTAGQPMPE</sequence>
<organism evidence="6">
    <name type="scientific">Bellilinea caldifistulae</name>
    <dbReference type="NCBI Taxonomy" id="360411"/>
    <lineage>
        <taxon>Bacteria</taxon>
        <taxon>Bacillati</taxon>
        <taxon>Chloroflexota</taxon>
        <taxon>Anaerolineae</taxon>
        <taxon>Anaerolineales</taxon>
        <taxon>Anaerolineaceae</taxon>
        <taxon>Bellilinea</taxon>
    </lineage>
</organism>
<comment type="caution">
    <text evidence="6">The sequence shown here is derived from an EMBL/GenBank/DDBJ whole genome shotgun (WGS) entry which is preliminary data.</text>
</comment>
<keyword evidence="2" id="KW-1283">Bacterial microcompartment</keyword>
<dbReference type="SUPFAM" id="SSF143414">
    <property type="entry name" value="CcmK-like"/>
    <property type="match status" value="1"/>
</dbReference>
<comment type="similarity">
    <text evidence="3">Belongs to the bacterial microcompartments protein family.</text>
</comment>
<accession>A0A7C4L045</accession>
<proteinExistence type="inferred from homology"/>
<evidence type="ECO:0000256" key="1">
    <source>
        <dbReference type="ARBA" id="ARBA00024322"/>
    </source>
</evidence>
<dbReference type="PANTHER" id="PTHR33941">
    <property type="entry name" value="PROPANEDIOL UTILIZATION PROTEIN PDUA"/>
    <property type="match status" value="1"/>
</dbReference>
<feature type="compositionally biased region" description="Basic and acidic residues" evidence="4">
    <location>
        <begin position="107"/>
        <end position="121"/>
    </location>
</feature>
<evidence type="ECO:0000256" key="2">
    <source>
        <dbReference type="ARBA" id="ARBA00024446"/>
    </source>
</evidence>
<comment type="subcellular location">
    <subcellularLocation>
        <location evidence="1">Bacterial microcompartment</location>
    </subcellularLocation>
</comment>
<dbReference type="CDD" id="cd07045">
    <property type="entry name" value="BMC_CcmK_like"/>
    <property type="match status" value="1"/>
</dbReference>
<name>A0A7C4L045_9CHLR</name>
<evidence type="ECO:0000259" key="5">
    <source>
        <dbReference type="PROSITE" id="PS51930"/>
    </source>
</evidence>
<dbReference type="PANTHER" id="PTHR33941:SF11">
    <property type="entry name" value="BACTERIAL MICROCOMPARTMENT SHELL PROTEIN PDUJ"/>
    <property type="match status" value="1"/>
</dbReference>
<feature type="domain" description="BMC" evidence="5">
    <location>
        <begin position="4"/>
        <end position="88"/>
    </location>
</feature>
<dbReference type="GO" id="GO:0031469">
    <property type="term" value="C:bacterial microcompartment"/>
    <property type="evidence" value="ECO:0007669"/>
    <property type="project" value="UniProtKB-SubCell"/>
</dbReference>
<dbReference type="Gene3D" id="3.30.70.1710">
    <property type="match status" value="1"/>
</dbReference>
<dbReference type="SMART" id="SM00877">
    <property type="entry name" value="BMC"/>
    <property type="match status" value="1"/>
</dbReference>
<dbReference type="Pfam" id="PF00936">
    <property type="entry name" value="BMC"/>
    <property type="match status" value="1"/>
</dbReference>
<protein>
    <submittedName>
        <fullName evidence="6">BMC domain-containing protein</fullName>
    </submittedName>
</protein>
<dbReference type="InterPro" id="IPR044872">
    <property type="entry name" value="CcmK/CsoS1_BMC"/>
</dbReference>
<feature type="region of interest" description="Disordered" evidence="4">
    <location>
        <begin position="87"/>
        <end position="160"/>
    </location>
</feature>
<evidence type="ECO:0000313" key="6">
    <source>
        <dbReference type="EMBL" id="HGS87936.1"/>
    </source>
</evidence>